<protein>
    <submittedName>
        <fullName evidence="1">MBL fold metallo-hydrolase</fullName>
    </submittedName>
</protein>
<dbReference type="PANTHER" id="PTHR42967:SF1">
    <property type="entry name" value="MBL FOLD METALLO-HYDROLASE"/>
    <property type="match status" value="1"/>
</dbReference>
<comment type="caution">
    <text evidence="1">The sequence shown here is derived from an EMBL/GenBank/DDBJ whole genome shotgun (WGS) entry which is preliminary data.</text>
</comment>
<keyword evidence="2" id="KW-1185">Reference proteome</keyword>
<dbReference type="GO" id="GO:0016787">
    <property type="term" value="F:hydrolase activity"/>
    <property type="evidence" value="ECO:0007669"/>
    <property type="project" value="UniProtKB-KW"/>
</dbReference>
<proteinExistence type="predicted"/>
<dbReference type="Gene3D" id="3.60.15.10">
    <property type="entry name" value="Ribonuclease Z/Hydroxyacylglutathione hydrolase-like"/>
    <property type="match status" value="1"/>
</dbReference>
<name>A0A6N7XK74_9FIRM</name>
<dbReference type="SUPFAM" id="SSF56281">
    <property type="entry name" value="Metallo-hydrolase/oxidoreductase"/>
    <property type="match status" value="1"/>
</dbReference>
<reference evidence="1 2" key="1">
    <citation type="submission" date="2019-08" db="EMBL/GenBank/DDBJ databases">
        <title>In-depth cultivation of the pig gut microbiome towards novel bacterial diversity and tailored functional studies.</title>
        <authorList>
            <person name="Wylensek D."/>
            <person name="Hitch T.C.A."/>
            <person name="Clavel T."/>
        </authorList>
    </citation>
    <scope>NUCLEOTIDE SEQUENCE [LARGE SCALE GENOMIC DNA]</scope>
    <source>
        <strain evidence="1 2">WCA-MUC-591-APC-4B</strain>
    </source>
</reference>
<keyword evidence="1" id="KW-0378">Hydrolase</keyword>
<evidence type="ECO:0000313" key="1">
    <source>
        <dbReference type="EMBL" id="MST70445.1"/>
    </source>
</evidence>
<dbReference type="PANTHER" id="PTHR42967">
    <property type="entry name" value="METAL DEPENDENT HYDROLASE"/>
    <property type="match status" value="1"/>
</dbReference>
<evidence type="ECO:0000313" key="2">
    <source>
        <dbReference type="Proteomes" id="UP000469424"/>
    </source>
</evidence>
<accession>A0A6N7XK74</accession>
<dbReference type="Proteomes" id="UP000469424">
    <property type="component" value="Unassembled WGS sequence"/>
</dbReference>
<dbReference type="Pfam" id="PF13483">
    <property type="entry name" value="Lactamase_B_3"/>
    <property type="match status" value="1"/>
</dbReference>
<sequence length="227" mass="25473">MKITWIGHSCFKIEEGGYSIIIDPYQDDCIPGLAPVREKANEVLKSHEHDDHNAVDNVEIVKTVASPFKITTIDTFHDEKNGTERGKNKIHIIETKNQRVAHLGDLGCELTDEQMGQLYQVDALLIPVGGVYTLDAAQAAQLTVDLDARHTIPMHYKSVESEFDLPELGTVYDYTLRLSGVWVNSLNTLDLDENYPAKVVVLQPQNMTKKFMSIGEMEKMSNTKNAK</sequence>
<dbReference type="InterPro" id="IPR036866">
    <property type="entry name" value="RibonucZ/Hydroxyglut_hydro"/>
</dbReference>
<organism evidence="1 2">
    <name type="scientific">Mogibacterium kristiansenii</name>
    <dbReference type="NCBI Taxonomy" id="2606708"/>
    <lineage>
        <taxon>Bacteria</taxon>
        <taxon>Bacillati</taxon>
        <taxon>Bacillota</taxon>
        <taxon>Clostridia</taxon>
        <taxon>Peptostreptococcales</taxon>
        <taxon>Anaerovoracaceae</taxon>
        <taxon>Mogibacterium</taxon>
    </lineage>
</organism>
<dbReference type="EMBL" id="VUNA01000005">
    <property type="protein sequence ID" value="MST70445.1"/>
    <property type="molecule type" value="Genomic_DNA"/>
</dbReference>
<dbReference type="RefSeq" id="WP_154554009.1">
    <property type="nucleotide sequence ID" value="NZ_JBJESO010000015.1"/>
</dbReference>
<dbReference type="AlphaFoldDB" id="A0A6N7XK74"/>
<gene>
    <name evidence="1" type="ORF">FYJ65_03675</name>
</gene>